<dbReference type="AlphaFoldDB" id="A0ABD4A663"/>
<accession>A0ABD4A663</accession>
<reference evidence="1 2" key="1">
    <citation type="submission" date="2015-01" db="EMBL/GenBank/DDBJ databases">
        <title>Draft Genome Sequences of Four Bacillus thermoamylovorans Strains, Isolated From Food Products.</title>
        <authorList>
            <person name="Krawcyk A.O."/>
            <person name="Berendsen E.M."/>
            <person name="Eijlander R.T."/>
            <person name="de Jong A."/>
            <person name="Wells-Bennik M."/>
            <person name="Kuipers O.P."/>
        </authorList>
    </citation>
    <scope>NUCLEOTIDE SEQUENCE [LARGE SCALE GENOMIC DNA]</scope>
    <source>
        <strain evidence="1 2">B4167</strain>
    </source>
</reference>
<gene>
    <name evidence="1" type="ORF">B4167_0686</name>
</gene>
<dbReference type="RefSeq" id="WP_235369844.1">
    <property type="nucleotide sequence ID" value="NZ_JXLS01000052.1"/>
</dbReference>
<name>A0ABD4A663_9BACI</name>
<protein>
    <recommendedName>
        <fullName evidence="3">YolD-like family protein</fullName>
    </recommendedName>
</protein>
<dbReference type="InterPro" id="IPR014962">
    <property type="entry name" value="YolD"/>
</dbReference>
<comment type="caution">
    <text evidence="1">The sequence shown here is derived from an EMBL/GenBank/DDBJ whole genome shotgun (WGS) entry which is preliminary data.</text>
</comment>
<dbReference type="EMBL" id="JXLU01000096">
    <property type="protein sequence ID" value="KIO72357.1"/>
    <property type="molecule type" value="Genomic_DNA"/>
</dbReference>
<evidence type="ECO:0008006" key="3">
    <source>
        <dbReference type="Google" id="ProtNLM"/>
    </source>
</evidence>
<proteinExistence type="predicted"/>
<sequence length="113" mass="13365">MMKMIRDRGRIKWTAMMLPEHVKMLRDWAEEDLWESPKELDEQQLEEFNEKVQVAKAMNRKVTIQYYVGHHYKTINGNIRSFDTLQNDIQVVNEEGGIHSIPLAAITAIEYME</sequence>
<dbReference type="Proteomes" id="UP000032076">
    <property type="component" value="Unassembled WGS sequence"/>
</dbReference>
<organism evidence="1 2">
    <name type="scientific">Caldibacillus thermoamylovorans</name>
    <dbReference type="NCBI Taxonomy" id="35841"/>
    <lineage>
        <taxon>Bacteria</taxon>
        <taxon>Bacillati</taxon>
        <taxon>Bacillota</taxon>
        <taxon>Bacilli</taxon>
        <taxon>Bacillales</taxon>
        <taxon>Bacillaceae</taxon>
        <taxon>Caldibacillus</taxon>
    </lineage>
</organism>
<dbReference type="Pfam" id="PF08863">
    <property type="entry name" value="YolD"/>
    <property type="match status" value="1"/>
</dbReference>
<evidence type="ECO:0000313" key="2">
    <source>
        <dbReference type="Proteomes" id="UP000032076"/>
    </source>
</evidence>
<evidence type="ECO:0000313" key="1">
    <source>
        <dbReference type="EMBL" id="KIO72357.1"/>
    </source>
</evidence>